<dbReference type="InterPro" id="IPR001347">
    <property type="entry name" value="SIS_dom"/>
</dbReference>
<accession>A0A0M2NHH9</accession>
<dbReference type="Gene3D" id="3.40.50.10490">
    <property type="entry name" value="Glucose-6-phosphate isomerase like protein, domain 1"/>
    <property type="match status" value="1"/>
</dbReference>
<dbReference type="Pfam" id="PF01380">
    <property type="entry name" value="SIS"/>
    <property type="match status" value="1"/>
</dbReference>
<dbReference type="InterPro" id="IPR035474">
    <property type="entry name" value="SIS_Kpsf"/>
</dbReference>
<dbReference type="PANTHER" id="PTHR38418:SF2">
    <property type="entry name" value="SUGAR ISOMERASE, KPSF_GUTQ (AFU_ORTHOLOGUE AFUA_6G08860)"/>
    <property type="match status" value="1"/>
</dbReference>
<sequence>MAKYDVSVEKILKIECRAVSGLITSLDREITDRVIDLLLRVKPEGHKVITAGCGTSGTVARRVAHTLSVVEVPAFYCSPANSIHGGMGAIQKGDVVVLFSKGGNTPEILNYIPCCKEKGAKIIGVSQNDDSVLAKESDIYFKIEVGEESDKFNMCASASCTATIAAWDAVAFTIMDVSGYTKKDLLLTHPGGKVGEMLRSH</sequence>
<gene>
    <name evidence="2" type="ORF">CHK_0779</name>
</gene>
<proteinExistence type="predicted"/>
<dbReference type="PANTHER" id="PTHR38418">
    <property type="entry name" value="SUGAR ISOMERASE, KPSF/GUTQ (AFU_ORTHOLOGUE AFUA_6G08860)"/>
    <property type="match status" value="1"/>
</dbReference>
<comment type="caution">
    <text evidence="2">The sequence shown here is derived from an EMBL/GenBank/DDBJ whole genome shotgun (WGS) entry which is preliminary data.</text>
</comment>
<evidence type="ECO:0000259" key="1">
    <source>
        <dbReference type="PROSITE" id="PS51464"/>
    </source>
</evidence>
<dbReference type="Proteomes" id="UP000034076">
    <property type="component" value="Unassembled WGS sequence"/>
</dbReference>
<keyword evidence="2" id="KW-0413">Isomerase</keyword>
<dbReference type="RefSeq" id="WP_046442725.1">
    <property type="nucleotide sequence ID" value="NZ_CAUERS010000070.1"/>
</dbReference>
<dbReference type="InterPro" id="IPR046348">
    <property type="entry name" value="SIS_dom_sf"/>
</dbReference>
<dbReference type="GO" id="GO:1901135">
    <property type="term" value="P:carbohydrate derivative metabolic process"/>
    <property type="evidence" value="ECO:0007669"/>
    <property type="project" value="InterPro"/>
</dbReference>
<dbReference type="CDD" id="cd05014">
    <property type="entry name" value="SIS_Kpsf"/>
    <property type="match status" value="1"/>
</dbReference>
<evidence type="ECO:0000313" key="2">
    <source>
        <dbReference type="EMBL" id="KKI51613.1"/>
    </source>
</evidence>
<keyword evidence="3" id="KW-1185">Reference proteome</keyword>
<reference evidence="2 3" key="1">
    <citation type="submission" date="2015-04" db="EMBL/GenBank/DDBJ databases">
        <title>Draft genome sequence of bacteremic isolate Catabacter hongkongensis type strain HKU16T.</title>
        <authorList>
            <person name="Lau S.K."/>
            <person name="Teng J.L."/>
            <person name="Huang Y."/>
            <person name="Curreem S.O."/>
            <person name="Tsui S.K."/>
            <person name="Woo P.C."/>
        </authorList>
    </citation>
    <scope>NUCLEOTIDE SEQUENCE [LARGE SCALE GENOMIC DNA]</scope>
    <source>
        <strain evidence="2 3">HKU16</strain>
    </source>
</reference>
<dbReference type="GO" id="GO:0097367">
    <property type="term" value="F:carbohydrate derivative binding"/>
    <property type="evidence" value="ECO:0007669"/>
    <property type="project" value="InterPro"/>
</dbReference>
<name>A0A0M2NHH9_9FIRM</name>
<dbReference type="STRING" id="270498.CHK_0779"/>
<dbReference type="AlphaFoldDB" id="A0A0M2NHH9"/>
<protein>
    <submittedName>
        <fullName evidence="2">Arabinose 5-phosphate isomerase</fullName>
        <ecNumber evidence="2">5.3.1.13</ecNumber>
    </submittedName>
</protein>
<organism evidence="2 3">
    <name type="scientific">Christensenella hongkongensis</name>
    <dbReference type="NCBI Taxonomy" id="270498"/>
    <lineage>
        <taxon>Bacteria</taxon>
        <taxon>Bacillati</taxon>
        <taxon>Bacillota</taxon>
        <taxon>Clostridia</taxon>
        <taxon>Christensenellales</taxon>
        <taxon>Christensenellaceae</taxon>
        <taxon>Christensenella</taxon>
    </lineage>
</organism>
<dbReference type="OrthoDB" id="9762536at2"/>
<evidence type="ECO:0000313" key="3">
    <source>
        <dbReference type="Proteomes" id="UP000034076"/>
    </source>
</evidence>
<feature type="domain" description="SIS" evidence="1">
    <location>
        <begin position="34"/>
        <end position="180"/>
    </location>
</feature>
<dbReference type="SUPFAM" id="SSF53697">
    <property type="entry name" value="SIS domain"/>
    <property type="match status" value="1"/>
</dbReference>
<dbReference type="EC" id="5.3.1.13" evidence="2"/>
<dbReference type="PROSITE" id="PS51464">
    <property type="entry name" value="SIS"/>
    <property type="match status" value="1"/>
</dbReference>
<dbReference type="GO" id="GO:0019146">
    <property type="term" value="F:arabinose-5-phosphate isomerase activity"/>
    <property type="evidence" value="ECO:0007669"/>
    <property type="project" value="UniProtKB-EC"/>
</dbReference>
<dbReference type="EMBL" id="LAYJ01000068">
    <property type="protein sequence ID" value="KKI51613.1"/>
    <property type="molecule type" value="Genomic_DNA"/>
</dbReference>